<evidence type="ECO:0000256" key="1">
    <source>
        <dbReference type="SAM" id="SignalP"/>
    </source>
</evidence>
<dbReference type="Proteomes" id="UP000499080">
    <property type="component" value="Unassembled WGS sequence"/>
</dbReference>
<sequence length="174" mass="19697">MVTSKLALTCFKLVASLHSCHVKLVASLLQTKIVVWAHCRGPEPLPKLPHYVFFRSLQGQRFRELKFKRNRLLSFKSTESSPLEETLSAATKHGVCKSNILFLSPSHPKHLSFTLERGVRIGTGSPAPYGESEALTRNGFVVFSEVVPFGRTRVLPFLFRIRIFGFVPERTTHY</sequence>
<organism evidence="2 3">
    <name type="scientific">Araneus ventricosus</name>
    <name type="common">Orbweaver spider</name>
    <name type="synonym">Epeira ventricosa</name>
    <dbReference type="NCBI Taxonomy" id="182803"/>
    <lineage>
        <taxon>Eukaryota</taxon>
        <taxon>Metazoa</taxon>
        <taxon>Ecdysozoa</taxon>
        <taxon>Arthropoda</taxon>
        <taxon>Chelicerata</taxon>
        <taxon>Arachnida</taxon>
        <taxon>Araneae</taxon>
        <taxon>Araneomorphae</taxon>
        <taxon>Entelegynae</taxon>
        <taxon>Araneoidea</taxon>
        <taxon>Araneidae</taxon>
        <taxon>Araneus</taxon>
    </lineage>
</organism>
<proteinExistence type="predicted"/>
<name>A0A4Y2NIQ7_ARAVE</name>
<reference evidence="2 3" key="1">
    <citation type="journal article" date="2019" name="Sci. Rep.">
        <title>Orb-weaving spider Araneus ventricosus genome elucidates the spidroin gene catalogue.</title>
        <authorList>
            <person name="Kono N."/>
            <person name="Nakamura H."/>
            <person name="Ohtoshi R."/>
            <person name="Moran D.A.P."/>
            <person name="Shinohara A."/>
            <person name="Yoshida Y."/>
            <person name="Fujiwara M."/>
            <person name="Mori M."/>
            <person name="Tomita M."/>
            <person name="Arakawa K."/>
        </authorList>
    </citation>
    <scope>NUCLEOTIDE SEQUENCE [LARGE SCALE GENOMIC DNA]</scope>
</reference>
<evidence type="ECO:0000313" key="2">
    <source>
        <dbReference type="EMBL" id="GBN37937.1"/>
    </source>
</evidence>
<evidence type="ECO:0000313" key="3">
    <source>
        <dbReference type="Proteomes" id="UP000499080"/>
    </source>
</evidence>
<feature type="signal peptide" evidence="1">
    <location>
        <begin position="1"/>
        <end position="16"/>
    </location>
</feature>
<comment type="caution">
    <text evidence="2">The sequence shown here is derived from an EMBL/GenBank/DDBJ whole genome shotgun (WGS) entry which is preliminary data.</text>
</comment>
<keyword evidence="3" id="KW-1185">Reference proteome</keyword>
<feature type="chain" id="PRO_5021289697" evidence="1">
    <location>
        <begin position="17"/>
        <end position="174"/>
    </location>
</feature>
<dbReference type="EMBL" id="BGPR01009093">
    <property type="protein sequence ID" value="GBN37937.1"/>
    <property type="molecule type" value="Genomic_DNA"/>
</dbReference>
<gene>
    <name evidence="2" type="ORF">AVEN_109757_1</name>
</gene>
<protein>
    <submittedName>
        <fullName evidence="2">Uncharacterized protein</fullName>
    </submittedName>
</protein>
<keyword evidence="1" id="KW-0732">Signal</keyword>
<accession>A0A4Y2NIQ7</accession>
<dbReference type="AlphaFoldDB" id="A0A4Y2NIQ7"/>